<organism evidence="2 3">
    <name type="scientific">Palleronia sediminis</name>
    <dbReference type="NCBI Taxonomy" id="2547833"/>
    <lineage>
        <taxon>Bacteria</taxon>
        <taxon>Pseudomonadati</taxon>
        <taxon>Pseudomonadota</taxon>
        <taxon>Alphaproteobacteria</taxon>
        <taxon>Rhodobacterales</taxon>
        <taxon>Roseobacteraceae</taxon>
        <taxon>Palleronia</taxon>
    </lineage>
</organism>
<feature type="transmembrane region" description="Helical" evidence="1">
    <location>
        <begin position="37"/>
        <end position="54"/>
    </location>
</feature>
<accession>A0A4R6A057</accession>
<comment type="caution">
    <text evidence="2">The sequence shown here is derived from an EMBL/GenBank/DDBJ whole genome shotgun (WGS) entry which is preliminary data.</text>
</comment>
<evidence type="ECO:0000313" key="2">
    <source>
        <dbReference type="EMBL" id="TDL76025.1"/>
    </source>
</evidence>
<dbReference type="AlphaFoldDB" id="A0A4R6A057"/>
<proteinExistence type="predicted"/>
<reference evidence="2 3" key="1">
    <citation type="submission" date="2019-03" db="EMBL/GenBank/DDBJ databases">
        <title>Primorskyibacter sp. SS33 isolated from sediments.</title>
        <authorList>
            <person name="Xunke S."/>
        </authorList>
    </citation>
    <scope>NUCLEOTIDE SEQUENCE [LARGE SCALE GENOMIC DNA]</scope>
    <source>
        <strain evidence="2 3">SS33</strain>
    </source>
</reference>
<keyword evidence="1" id="KW-0812">Transmembrane</keyword>
<dbReference type="Proteomes" id="UP000295701">
    <property type="component" value="Unassembled WGS sequence"/>
</dbReference>
<name>A0A4R6A057_9RHOB</name>
<evidence type="ECO:0000256" key="1">
    <source>
        <dbReference type="SAM" id="Phobius"/>
    </source>
</evidence>
<sequence>MRMVSQTLSLLGLLAIGVALAGIFRGLPMDTVPWGRIALLLAVAVACFWGAAWVRGRSGPDD</sequence>
<keyword evidence="1" id="KW-1133">Transmembrane helix</keyword>
<evidence type="ECO:0000313" key="3">
    <source>
        <dbReference type="Proteomes" id="UP000295701"/>
    </source>
</evidence>
<gene>
    <name evidence="2" type="ORF">E2L08_14440</name>
</gene>
<protein>
    <submittedName>
        <fullName evidence="2">Uncharacterized protein</fullName>
    </submittedName>
</protein>
<dbReference type="EMBL" id="SNAA01000019">
    <property type="protein sequence ID" value="TDL76025.1"/>
    <property type="molecule type" value="Genomic_DNA"/>
</dbReference>
<dbReference type="RefSeq" id="WP_133397806.1">
    <property type="nucleotide sequence ID" value="NZ_SNAA01000019.1"/>
</dbReference>
<keyword evidence="1" id="KW-0472">Membrane</keyword>
<keyword evidence="3" id="KW-1185">Reference proteome</keyword>